<evidence type="ECO:0000256" key="1">
    <source>
        <dbReference type="SAM" id="Phobius"/>
    </source>
</evidence>
<gene>
    <name evidence="2" type="ORF">AMS69_01070</name>
    <name evidence="3" type="ORF">GOC83_14930</name>
</gene>
<protein>
    <recommendedName>
        <fullName evidence="5">Major facilitator superfamily (MFS) profile domain-containing protein</fullName>
    </recommendedName>
</protein>
<dbReference type="PATRIC" id="fig|1705562.3.peg.1153"/>
<accession>A0A0N0BPV3</accession>
<keyword evidence="1" id="KW-0812">Transmembrane</keyword>
<dbReference type="RefSeq" id="WP_053966251.1">
    <property type="nucleotide sequence ID" value="NZ_JAWJXX010000009.1"/>
</dbReference>
<dbReference type="Pfam" id="PF25259">
    <property type="entry name" value="DUF7860"/>
    <property type="match status" value="1"/>
</dbReference>
<keyword evidence="1" id="KW-0472">Membrane</keyword>
<evidence type="ECO:0000313" key="2">
    <source>
        <dbReference type="EMBL" id="KOX94480.1"/>
    </source>
</evidence>
<evidence type="ECO:0008006" key="5">
    <source>
        <dbReference type="Google" id="ProtNLM"/>
    </source>
</evidence>
<name>A0A0N0BPV3_9EURY</name>
<reference evidence="2 4" key="1">
    <citation type="submission" date="2015-08" db="EMBL/GenBank/DDBJ databases">
        <title>Genomes of Isolates from Cabo Rojo, PR.</title>
        <authorList>
            <person name="Sanchez-Nieves R.L."/>
            <person name="Montalvo-Rodriguez R."/>
        </authorList>
    </citation>
    <scope>NUCLEOTIDE SEQUENCE [LARGE SCALE GENOMIC DNA]</scope>
    <source>
        <strain evidence="2 4">SL3</strain>
    </source>
</reference>
<comment type="caution">
    <text evidence="2">The sequence shown here is derived from an EMBL/GenBank/DDBJ whole genome shotgun (WGS) entry which is preliminary data.</text>
</comment>
<sequence>MSQNWNADYATLAKRGFMLGAGLFLLGIAGEIAGSAVLGTLPAWGDTLLVDMELLGILVGLLAPLVFGVVLPLTE</sequence>
<dbReference type="AlphaFoldDB" id="A0A0N0BPV3"/>
<dbReference type="EMBL" id="WOWB01000001">
    <property type="protein sequence ID" value="NLV07426.1"/>
    <property type="molecule type" value="Genomic_DNA"/>
</dbReference>
<dbReference type="EMBL" id="LIUF01000001">
    <property type="protein sequence ID" value="KOX94480.1"/>
    <property type="molecule type" value="Genomic_DNA"/>
</dbReference>
<evidence type="ECO:0000313" key="3">
    <source>
        <dbReference type="EMBL" id="NLV07426.1"/>
    </source>
</evidence>
<dbReference type="InterPro" id="IPR057182">
    <property type="entry name" value="DUF7860"/>
</dbReference>
<dbReference type="Proteomes" id="UP000610611">
    <property type="component" value="Unassembled WGS sequence"/>
</dbReference>
<keyword evidence="1" id="KW-1133">Transmembrane helix</keyword>
<feature type="transmembrane region" description="Helical" evidence="1">
    <location>
        <begin position="21"/>
        <end position="42"/>
    </location>
</feature>
<keyword evidence="4" id="KW-1185">Reference proteome</keyword>
<organism evidence="2 4">
    <name type="scientific">Haloarcula rubripromontorii</name>
    <dbReference type="NCBI Taxonomy" id="1705562"/>
    <lineage>
        <taxon>Archaea</taxon>
        <taxon>Methanobacteriati</taxon>
        <taxon>Methanobacteriota</taxon>
        <taxon>Stenosarchaea group</taxon>
        <taxon>Halobacteria</taxon>
        <taxon>Halobacteriales</taxon>
        <taxon>Haloarculaceae</taxon>
        <taxon>Haloarcula</taxon>
    </lineage>
</organism>
<dbReference type="Proteomes" id="UP000037729">
    <property type="component" value="Unassembled WGS sequence"/>
</dbReference>
<feature type="transmembrane region" description="Helical" evidence="1">
    <location>
        <begin position="54"/>
        <end position="73"/>
    </location>
</feature>
<reference evidence="3" key="2">
    <citation type="submission" date="2019-12" db="EMBL/GenBank/DDBJ databases">
        <title>The whole-genome sequencing of Haloarcula japonica strain pws8.</title>
        <authorList>
            <person name="Verma D.K."/>
            <person name="Gopal K."/>
            <person name="Prasad E.S."/>
        </authorList>
    </citation>
    <scope>NUCLEOTIDE SEQUENCE</scope>
    <source>
        <strain evidence="3">Pws8</strain>
    </source>
</reference>
<evidence type="ECO:0000313" key="4">
    <source>
        <dbReference type="Proteomes" id="UP000037729"/>
    </source>
</evidence>
<proteinExistence type="predicted"/>